<accession>A0A9W7WA15</accession>
<evidence type="ECO:0000256" key="1">
    <source>
        <dbReference type="SAM" id="MobiDB-lite"/>
    </source>
</evidence>
<organism evidence="2 3">
    <name type="scientific">Triplophysa rosa</name>
    <name type="common">Cave loach</name>
    <dbReference type="NCBI Taxonomy" id="992332"/>
    <lineage>
        <taxon>Eukaryota</taxon>
        <taxon>Metazoa</taxon>
        <taxon>Chordata</taxon>
        <taxon>Craniata</taxon>
        <taxon>Vertebrata</taxon>
        <taxon>Euteleostomi</taxon>
        <taxon>Actinopterygii</taxon>
        <taxon>Neopterygii</taxon>
        <taxon>Teleostei</taxon>
        <taxon>Ostariophysi</taxon>
        <taxon>Cypriniformes</taxon>
        <taxon>Nemacheilidae</taxon>
        <taxon>Triplophysa</taxon>
    </lineage>
</organism>
<gene>
    <name evidence="2" type="ORF">IRJ41_003435</name>
</gene>
<feature type="non-terminal residue" evidence="2">
    <location>
        <position position="1"/>
    </location>
</feature>
<dbReference type="AlphaFoldDB" id="A0A9W7WA15"/>
<sequence length="74" mass="8243">LSSPFQKGCCTVSGGYRGISLQGPFYQIKDCHHHPPPHPTPDHRFPFRARGRCEAPAQRAKSLLPRAPRPRSSP</sequence>
<feature type="region of interest" description="Disordered" evidence="1">
    <location>
        <begin position="55"/>
        <end position="74"/>
    </location>
</feature>
<proteinExistence type="predicted"/>
<evidence type="ECO:0000313" key="3">
    <source>
        <dbReference type="Proteomes" id="UP001059041"/>
    </source>
</evidence>
<keyword evidence="3" id="KW-1185">Reference proteome</keyword>
<comment type="caution">
    <text evidence="2">The sequence shown here is derived from an EMBL/GenBank/DDBJ whole genome shotgun (WGS) entry which is preliminary data.</text>
</comment>
<reference evidence="2" key="1">
    <citation type="submission" date="2021-02" db="EMBL/GenBank/DDBJ databases">
        <title>Comparative genomics reveals that relaxation of natural selection precedes convergent phenotypic evolution of cavefish.</title>
        <authorList>
            <person name="Peng Z."/>
        </authorList>
    </citation>
    <scope>NUCLEOTIDE SEQUENCE</scope>
    <source>
        <tissue evidence="2">Muscle</tissue>
    </source>
</reference>
<name>A0A9W7WA15_TRIRA</name>
<evidence type="ECO:0000313" key="2">
    <source>
        <dbReference type="EMBL" id="KAI7791655.1"/>
    </source>
</evidence>
<dbReference type="Proteomes" id="UP001059041">
    <property type="component" value="Linkage Group LG24"/>
</dbReference>
<feature type="compositionally biased region" description="Low complexity" evidence="1">
    <location>
        <begin position="59"/>
        <end position="74"/>
    </location>
</feature>
<protein>
    <submittedName>
        <fullName evidence="2">Uncharacterized protein</fullName>
    </submittedName>
</protein>
<dbReference type="EMBL" id="JAFHDT010000024">
    <property type="protein sequence ID" value="KAI7791655.1"/>
    <property type="molecule type" value="Genomic_DNA"/>
</dbReference>